<gene>
    <name evidence="1" type="ORF">AWC16_20340</name>
</gene>
<dbReference type="AlphaFoldDB" id="A0A1X1YAJ4"/>
<dbReference type="OrthoDB" id="4762009at2"/>
<keyword evidence="2" id="KW-1185">Reference proteome</keyword>
<organism evidence="1 2">
    <name type="scientific">Mycolicibacter longobardus</name>
    <dbReference type="NCBI Taxonomy" id="1108812"/>
    <lineage>
        <taxon>Bacteria</taxon>
        <taxon>Bacillati</taxon>
        <taxon>Actinomycetota</taxon>
        <taxon>Actinomycetes</taxon>
        <taxon>Mycobacteriales</taxon>
        <taxon>Mycobacteriaceae</taxon>
        <taxon>Mycolicibacter</taxon>
    </lineage>
</organism>
<comment type="caution">
    <text evidence="1">The sequence shown here is derived from an EMBL/GenBank/DDBJ whole genome shotgun (WGS) entry which is preliminary data.</text>
</comment>
<sequence length="124" mass="13311">MLIDDRTNTISGAEDDSPTVEVTMVCEVSQETPDSPLQAALIREETRQWPDDPTPDVIETVVSETLLPQPVPDVLAAVDHWLQAVHHLHVVPTSWEPGSTGPDTGVVLLLQGRAEPAPIAAHAA</sequence>
<dbReference type="EMBL" id="LQPG01000039">
    <property type="protein sequence ID" value="ORW08085.1"/>
    <property type="molecule type" value="Genomic_DNA"/>
</dbReference>
<evidence type="ECO:0000313" key="1">
    <source>
        <dbReference type="EMBL" id="ORW08085.1"/>
    </source>
</evidence>
<name>A0A1X1YAJ4_9MYCO</name>
<proteinExistence type="predicted"/>
<evidence type="ECO:0000313" key="2">
    <source>
        <dbReference type="Proteomes" id="UP000193866"/>
    </source>
</evidence>
<accession>A0A1X1YAJ4</accession>
<reference evidence="1 2" key="1">
    <citation type="submission" date="2016-01" db="EMBL/GenBank/DDBJ databases">
        <title>The new phylogeny of the genus Mycobacterium.</title>
        <authorList>
            <person name="Tarcisio F."/>
            <person name="Conor M."/>
            <person name="Antonella G."/>
            <person name="Elisabetta G."/>
            <person name="Giulia F.S."/>
            <person name="Sara T."/>
            <person name="Anna F."/>
            <person name="Clotilde B."/>
            <person name="Roberto B."/>
            <person name="Veronica D.S."/>
            <person name="Fabio R."/>
            <person name="Monica P."/>
            <person name="Olivier J."/>
            <person name="Enrico T."/>
            <person name="Nicola S."/>
        </authorList>
    </citation>
    <scope>NUCLEOTIDE SEQUENCE [LARGE SCALE GENOMIC DNA]</scope>
    <source>
        <strain evidence="1 2">DSM 45394</strain>
    </source>
</reference>
<dbReference type="Proteomes" id="UP000193866">
    <property type="component" value="Unassembled WGS sequence"/>
</dbReference>
<dbReference type="RefSeq" id="WP_085266366.1">
    <property type="nucleotide sequence ID" value="NZ_LQPG01000039.1"/>
</dbReference>
<protein>
    <submittedName>
        <fullName evidence="1">Uncharacterized protein</fullName>
    </submittedName>
</protein>